<dbReference type="InterPro" id="IPR036259">
    <property type="entry name" value="MFS_trans_sf"/>
</dbReference>
<accession>A0ABV7X5Y9</accession>
<feature type="transmembrane region" description="Helical" evidence="4">
    <location>
        <begin position="293"/>
        <end position="311"/>
    </location>
</feature>
<sequence length="412" mass="42723">MTPHLSRASFAALFLVSLMAVIGNNALISVMPAVGREIGIPDFLVATIFSLSALLWAFSSPYWAKLSDRHGRKPFILLGMAGFGMSMLLCGLIVHAGLHHWAPPMAIFTAFFLIRSSYGVFGSASAGPTQAYIADHSEGRERVRLLTVNAGAVNLGSIVGPALSPFLIFAPFALAGPMFVFAGLGVLTVVAAWLLIPRDPPVGDKLGGAPTTMRLRDVWNDPEIRPHLTYAFLIASAQAINIYTLGFLVIDRLGRSPVEAQSSIGLVMAVGAAAGLIAQWGVVTLVKMQPRAMLRWGALAVAAGNVMIAAGHGYTSLLIAFALASFGYGLARPGSAAGASLAASAAKQGAVGGAISSIAGASIAVPPVLAVALYAYAPSGPFWAVAVLSLGLLIYAFRSGPLAARSFPVNDK</sequence>
<dbReference type="EMBL" id="JBHRXV010000002">
    <property type="protein sequence ID" value="MFC3711565.1"/>
    <property type="molecule type" value="Genomic_DNA"/>
</dbReference>
<evidence type="ECO:0000256" key="1">
    <source>
        <dbReference type="ARBA" id="ARBA00022692"/>
    </source>
</evidence>
<feature type="transmembrane region" description="Helical" evidence="4">
    <location>
        <begin position="230"/>
        <end position="250"/>
    </location>
</feature>
<feature type="domain" description="Major facilitator superfamily (MFS) profile" evidence="5">
    <location>
        <begin position="9"/>
        <end position="404"/>
    </location>
</feature>
<evidence type="ECO:0000256" key="3">
    <source>
        <dbReference type="ARBA" id="ARBA00023136"/>
    </source>
</evidence>
<reference evidence="7" key="1">
    <citation type="journal article" date="2019" name="Int. J. Syst. Evol. Microbiol.">
        <title>The Global Catalogue of Microorganisms (GCM) 10K type strain sequencing project: providing services to taxonomists for standard genome sequencing and annotation.</title>
        <authorList>
            <consortium name="The Broad Institute Genomics Platform"/>
            <consortium name="The Broad Institute Genome Sequencing Center for Infectious Disease"/>
            <person name="Wu L."/>
            <person name="Ma J."/>
        </authorList>
    </citation>
    <scope>NUCLEOTIDE SEQUENCE [LARGE SCALE GENOMIC DNA]</scope>
    <source>
        <strain evidence="7">KCTC 42644</strain>
    </source>
</reference>
<dbReference type="RefSeq" id="WP_380856762.1">
    <property type="nucleotide sequence ID" value="NZ_JBHRXV010000002.1"/>
</dbReference>
<dbReference type="InterPro" id="IPR011701">
    <property type="entry name" value="MFS"/>
</dbReference>
<feature type="transmembrane region" description="Helical" evidence="4">
    <location>
        <begin position="380"/>
        <end position="397"/>
    </location>
</feature>
<feature type="transmembrane region" description="Helical" evidence="4">
    <location>
        <begin position="350"/>
        <end position="374"/>
    </location>
</feature>
<protein>
    <submittedName>
        <fullName evidence="6">MFS transporter</fullName>
    </submittedName>
</protein>
<keyword evidence="3 4" id="KW-0472">Membrane</keyword>
<name>A0ABV7X5Y9_9SPHN</name>
<evidence type="ECO:0000259" key="5">
    <source>
        <dbReference type="PROSITE" id="PS50850"/>
    </source>
</evidence>
<organism evidence="6 7">
    <name type="scientific">Sphingoaurantiacus capsulatus</name>
    <dbReference type="NCBI Taxonomy" id="1771310"/>
    <lineage>
        <taxon>Bacteria</taxon>
        <taxon>Pseudomonadati</taxon>
        <taxon>Pseudomonadota</taxon>
        <taxon>Alphaproteobacteria</taxon>
        <taxon>Sphingomonadales</taxon>
        <taxon>Sphingosinicellaceae</taxon>
        <taxon>Sphingoaurantiacus</taxon>
    </lineage>
</organism>
<dbReference type="PANTHER" id="PTHR23546:SF1">
    <property type="entry name" value="MEMBRANE PROTEIN"/>
    <property type="match status" value="1"/>
</dbReference>
<feature type="transmembrane region" description="Helical" evidence="4">
    <location>
        <begin position="262"/>
        <end position="286"/>
    </location>
</feature>
<dbReference type="SUPFAM" id="SSF103473">
    <property type="entry name" value="MFS general substrate transporter"/>
    <property type="match status" value="1"/>
</dbReference>
<keyword evidence="1 4" id="KW-0812">Transmembrane</keyword>
<feature type="transmembrane region" description="Helical" evidence="4">
    <location>
        <begin position="12"/>
        <end position="31"/>
    </location>
</feature>
<evidence type="ECO:0000313" key="7">
    <source>
        <dbReference type="Proteomes" id="UP001595615"/>
    </source>
</evidence>
<feature type="transmembrane region" description="Helical" evidence="4">
    <location>
        <begin position="43"/>
        <end position="63"/>
    </location>
</feature>
<comment type="caution">
    <text evidence="6">The sequence shown here is derived from an EMBL/GenBank/DDBJ whole genome shotgun (WGS) entry which is preliminary data.</text>
</comment>
<keyword evidence="7" id="KW-1185">Reference proteome</keyword>
<feature type="transmembrane region" description="Helical" evidence="4">
    <location>
        <begin position="104"/>
        <end position="124"/>
    </location>
</feature>
<keyword evidence="2 4" id="KW-1133">Transmembrane helix</keyword>
<evidence type="ECO:0000256" key="2">
    <source>
        <dbReference type="ARBA" id="ARBA00022989"/>
    </source>
</evidence>
<proteinExistence type="predicted"/>
<evidence type="ECO:0000256" key="4">
    <source>
        <dbReference type="SAM" id="Phobius"/>
    </source>
</evidence>
<feature type="transmembrane region" description="Helical" evidence="4">
    <location>
        <begin position="75"/>
        <end position="98"/>
    </location>
</feature>
<evidence type="ECO:0000313" key="6">
    <source>
        <dbReference type="EMBL" id="MFC3711565.1"/>
    </source>
</evidence>
<dbReference type="Proteomes" id="UP001595615">
    <property type="component" value="Unassembled WGS sequence"/>
</dbReference>
<dbReference type="Gene3D" id="1.20.1250.20">
    <property type="entry name" value="MFS general substrate transporter like domains"/>
    <property type="match status" value="1"/>
</dbReference>
<dbReference type="PANTHER" id="PTHR23546">
    <property type="entry name" value="TRANSPORT PROTEIN"/>
    <property type="match status" value="1"/>
</dbReference>
<dbReference type="Pfam" id="PF07690">
    <property type="entry name" value="MFS_1"/>
    <property type="match status" value="1"/>
</dbReference>
<gene>
    <name evidence="6" type="ORF">ACFOMD_03220</name>
</gene>
<feature type="transmembrane region" description="Helical" evidence="4">
    <location>
        <begin position="145"/>
        <end position="168"/>
    </location>
</feature>
<dbReference type="PROSITE" id="PS50850">
    <property type="entry name" value="MFS"/>
    <property type="match status" value="1"/>
</dbReference>
<dbReference type="InterPro" id="IPR020846">
    <property type="entry name" value="MFS_dom"/>
</dbReference>
<feature type="transmembrane region" description="Helical" evidence="4">
    <location>
        <begin position="174"/>
        <end position="196"/>
    </location>
</feature>